<feature type="transmembrane region" description="Helical" evidence="9">
    <location>
        <begin position="343"/>
        <end position="364"/>
    </location>
</feature>
<dbReference type="GO" id="GO:0016740">
    <property type="term" value="F:transferase activity"/>
    <property type="evidence" value="ECO:0007669"/>
    <property type="project" value="UniProtKB-KW"/>
</dbReference>
<evidence type="ECO:0000256" key="4">
    <source>
        <dbReference type="ARBA" id="ARBA00022989"/>
    </source>
</evidence>
<keyword evidence="7 9" id="KW-0472">Membrane</keyword>
<keyword evidence="10" id="KW-0808">Transferase</keyword>
<dbReference type="Pfam" id="PF07798">
    <property type="entry name" value="CCDC90-like"/>
    <property type="match status" value="1"/>
</dbReference>
<evidence type="ECO:0000256" key="3">
    <source>
        <dbReference type="ARBA" id="ARBA00022692"/>
    </source>
</evidence>
<evidence type="ECO:0000313" key="10">
    <source>
        <dbReference type="EMBL" id="GAP90028.1"/>
    </source>
</evidence>
<evidence type="ECO:0000256" key="8">
    <source>
        <dbReference type="SAM" id="MobiDB-lite"/>
    </source>
</evidence>
<organism evidence="10">
    <name type="scientific">Rosellinia necatrix</name>
    <name type="common">White root-rot fungus</name>
    <dbReference type="NCBI Taxonomy" id="77044"/>
    <lineage>
        <taxon>Eukaryota</taxon>
        <taxon>Fungi</taxon>
        <taxon>Dikarya</taxon>
        <taxon>Ascomycota</taxon>
        <taxon>Pezizomycotina</taxon>
        <taxon>Sordariomycetes</taxon>
        <taxon>Xylariomycetidae</taxon>
        <taxon>Xylariales</taxon>
        <taxon>Xylariaceae</taxon>
        <taxon>Rosellinia</taxon>
    </lineage>
</organism>
<evidence type="ECO:0000256" key="6">
    <source>
        <dbReference type="ARBA" id="ARBA00023128"/>
    </source>
</evidence>
<dbReference type="Proteomes" id="UP000054516">
    <property type="component" value="Unassembled WGS sequence"/>
</dbReference>
<evidence type="ECO:0000256" key="1">
    <source>
        <dbReference type="ARBA" id="ARBA00004173"/>
    </source>
</evidence>
<evidence type="ECO:0000256" key="9">
    <source>
        <dbReference type="SAM" id="Phobius"/>
    </source>
</evidence>
<accession>A0A1W2TNR9</accession>
<comment type="subcellular location">
    <subcellularLocation>
        <location evidence="2">Membrane</location>
    </subcellularLocation>
    <subcellularLocation>
        <location evidence="1">Mitochondrion</location>
    </subcellularLocation>
</comment>
<dbReference type="OrthoDB" id="5424147at2759"/>
<evidence type="ECO:0000256" key="5">
    <source>
        <dbReference type="ARBA" id="ARBA00023054"/>
    </source>
</evidence>
<dbReference type="PANTHER" id="PTHR14360">
    <property type="entry name" value="PROTEIN FMP32, MITOCHONDRIAL"/>
    <property type="match status" value="1"/>
</dbReference>
<evidence type="ECO:0000256" key="7">
    <source>
        <dbReference type="ARBA" id="ARBA00023136"/>
    </source>
</evidence>
<keyword evidence="5" id="KW-0175">Coiled coil</keyword>
<dbReference type="PANTHER" id="PTHR14360:SF12">
    <property type="entry name" value="MOZ PROTEIN REPRESENTS A CHROMATIN-ASSOCIATED ACETYLTRANSFERASE"/>
    <property type="match status" value="1"/>
</dbReference>
<dbReference type="OMA" id="TSAFMII"/>
<feature type="region of interest" description="Disordered" evidence="8">
    <location>
        <begin position="65"/>
        <end position="152"/>
    </location>
</feature>
<keyword evidence="3 9" id="KW-0812">Transmembrane</keyword>
<feature type="region of interest" description="Disordered" evidence="8">
    <location>
        <begin position="22"/>
        <end position="45"/>
    </location>
</feature>
<dbReference type="AlphaFoldDB" id="A0A1W2TNR9"/>
<proteinExistence type="predicted"/>
<keyword evidence="6" id="KW-0496">Mitochondrion</keyword>
<reference evidence="10" key="1">
    <citation type="submission" date="2016-03" db="EMBL/GenBank/DDBJ databases">
        <title>Draft genome sequence of Rosellinia necatrix.</title>
        <authorList>
            <person name="Kanematsu S."/>
        </authorList>
    </citation>
    <scope>NUCLEOTIDE SEQUENCE [LARGE SCALE GENOMIC DNA]</scope>
    <source>
        <strain evidence="10">W97</strain>
    </source>
</reference>
<dbReference type="EMBL" id="DF977488">
    <property type="protein sequence ID" value="GAP90028.1"/>
    <property type="molecule type" value="Genomic_DNA"/>
</dbReference>
<dbReference type="GO" id="GO:0016020">
    <property type="term" value="C:membrane"/>
    <property type="evidence" value="ECO:0007669"/>
    <property type="project" value="UniProtKB-SubCell"/>
</dbReference>
<keyword evidence="4 9" id="KW-1133">Transmembrane helix</keyword>
<evidence type="ECO:0000256" key="2">
    <source>
        <dbReference type="ARBA" id="ARBA00004370"/>
    </source>
</evidence>
<dbReference type="GO" id="GO:0005739">
    <property type="term" value="C:mitochondrion"/>
    <property type="evidence" value="ECO:0007669"/>
    <property type="project" value="UniProtKB-SubCell"/>
</dbReference>
<keyword evidence="11" id="KW-1185">Reference proteome</keyword>
<name>A0A1W2TNR9_ROSNE</name>
<protein>
    <submittedName>
        <fullName evidence="10">Putative MOZ protein represents a chromatin-associated acetyltransferase</fullName>
    </submittedName>
</protein>
<dbReference type="STRING" id="77044.A0A1W2TNR9"/>
<gene>
    <name evidence="10" type="ORF">SAMD00023353_4300640</name>
</gene>
<sequence length="403" mass="44700">MSTVRLTFLYPSLFRAVRFAESATQPTKTRYRSRSSRPSLFNPHASFFTTSTQAGQASFERHGTAVEPLPVPPNAPNAVKLPQADKAASPSPDPPPPPTETDESPLAGEESKESDAAYEADTPPNDAAKEASQESQNTTATAPPHQAVVNETLPHSGPMEAVLHMPPPDGSQHLHIYKPTYVHHFDSYTLVKQLQGGGYTQAQAITVMKAVRAILAQNLDVAQEGLVGKSDVDNETYLFRAACSELSSEVTNNRRIADEEIRQQRTQLLHEVDILNQRMSQDIMTLKDDVKGMFNDRRMNVREEQRNMESAIQQVNLKISVTLNSDSRSEIEGLRWVLIKRSVLGILFMALLTLSTIRYATYLGHKKQKEAKEKLRQAEERKRTSGRVDNASSVDAVEILAAN</sequence>
<dbReference type="InterPro" id="IPR024461">
    <property type="entry name" value="CCDC90-like"/>
</dbReference>
<dbReference type="Gene3D" id="1.20.5.340">
    <property type="match status" value="1"/>
</dbReference>
<evidence type="ECO:0000313" key="11">
    <source>
        <dbReference type="Proteomes" id="UP000054516"/>
    </source>
</evidence>